<dbReference type="GO" id="GO:0004856">
    <property type="term" value="F:D-xylulokinase activity"/>
    <property type="evidence" value="ECO:0007669"/>
    <property type="project" value="UniProtKB-EC"/>
</dbReference>
<keyword evidence="6 7" id="KW-0119">Carbohydrate metabolism</keyword>
<evidence type="ECO:0000313" key="9">
    <source>
        <dbReference type="EMBL" id="HDN84941.1"/>
    </source>
</evidence>
<proteinExistence type="inferred from homology"/>
<comment type="caution">
    <text evidence="9">The sequence shown here is derived from an EMBL/GenBank/DDBJ whole genome shotgun (WGS) entry which is preliminary data.</text>
</comment>
<dbReference type="Proteomes" id="UP000885660">
    <property type="component" value="Unassembled WGS sequence"/>
</dbReference>
<dbReference type="InterPro" id="IPR006000">
    <property type="entry name" value="Xylulokinase"/>
</dbReference>
<dbReference type="CDD" id="cd07808">
    <property type="entry name" value="ASKHA_NBD_FGGY_EcXK-like"/>
    <property type="match status" value="1"/>
</dbReference>
<gene>
    <name evidence="7 9" type="primary">xylB</name>
    <name evidence="9" type="ORF">ENG47_04205</name>
</gene>
<evidence type="ECO:0000256" key="5">
    <source>
        <dbReference type="ARBA" id="ARBA00022840"/>
    </source>
</evidence>
<dbReference type="GO" id="GO:0005997">
    <property type="term" value="P:xylulose metabolic process"/>
    <property type="evidence" value="ECO:0007669"/>
    <property type="project" value="InterPro"/>
</dbReference>
<evidence type="ECO:0000256" key="4">
    <source>
        <dbReference type="ARBA" id="ARBA00022777"/>
    </source>
</evidence>
<protein>
    <recommendedName>
        <fullName evidence="7">Xylulose kinase</fullName>
        <shortName evidence="7">Xylulokinase</shortName>
        <ecNumber evidence="7">2.7.1.17</ecNumber>
    </recommendedName>
</protein>
<evidence type="ECO:0000256" key="6">
    <source>
        <dbReference type="ARBA" id="ARBA00023277"/>
    </source>
</evidence>
<dbReference type="NCBIfam" id="TIGR01312">
    <property type="entry name" value="XylB"/>
    <property type="match status" value="1"/>
</dbReference>
<keyword evidence="2 7" id="KW-0808">Transferase</keyword>
<dbReference type="InterPro" id="IPR018484">
    <property type="entry name" value="FGGY_N"/>
</dbReference>
<sequence>MEKECILGIDVGTSSCKTILLDKSGEIVASSTREYPIFVPKAGWTEQNPEDWWKAVKESIKEILERSGERKSIKAIGLTGQMHGLVALDKEGNILRPCILWNDQRCAPQCEEIYEKVGGKEKLLSYINNSMLPGYTAGKILWVKENEPRIYEKIAKVLVPKDYIRYRLTGEYATEVSDASGTGLFNVEERKWSDRLLEILEIPKEWMPECYESSEISGTVLDSITEELGLPSKLPVAGGGGDAVIQAVGAGIVSEEVALSVIGTSGVISVSLPHYYKNPEGKLQFFCNVMPDKWIAFGCTLNGGSALRWFRDTLGGLEVELSKNLNESAYDILTMEAKKSPPGSNGLVFLPYLAGERCPYT</sequence>
<feature type="non-terminal residue" evidence="9">
    <location>
        <position position="361"/>
    </location>
</feature>
<evidence type="ECO:0000259" key="8">
    <source>
        <dbReference type="Pfam" id="PF00370"/>
    </source>
</evidence>
<dbReference type="InterPro" id="IPR018483">
    <property type="entry name" value="Carb_kinase_FGGY_CS"/>
</dbReference>
<keyword evidence="3 7" id="KW-0547">Nucleotide-binding</keyword>
<evidence type="ECO:0000256" key="3">
    <source>
        <dbReference type="ARBA" id="ARBA00022741"/>
    </source>
</evidence>
<organism evidence="9">
    <name type="scientific">Aerophobetes bacterium</name>
    <dbReference type="NCBI Taxonomy" id="2030807"/>
    <lineage>
        <taxon>Bacteria</taxon>
        <taxon>Candidatus Aerophobota</taxon>
    </lineage>
</organism>
<evidence type="ECO:0000256" key="1">
    <source>
        <dbReference type="ARBA" id="ARBA00009156"/>
    </source>
</evidence>
<dbReference type="SUPFAM" id="SSF53067">
    <property type="entry name" value="Actin-like ATPase domain"/>
    <property type="match status" value="2"/>
</dbReference>
<dbReference type="Pfam" id="PF00370">
    <property type="entry name" value="FGGY_N"/>
    <property type="match status" value="1"/>
</dbReference>
<comment type="catalytic activity">
    <reaction evidence="7">
        <text>D-xylulose + ATP = D-xylulose 5-phosphate + ADP + H(+)</text>
        <dbReference type="Rhea" id="RHEA:10964"/>
        <dbReference type="ChEBI" id="CHEBI:15378"/>
        <dbReference type="ChEBI" id="CHEBI:17140"/>
        <dbReference type="ChEBI" id="CHEBI:30616"/>
        <dbReference type="ChEBI" id="CHEBI:57737"/>
        <dbReference type="ChEBI" id="CHEBI:456216"/>
        <dbReference type="EC" id="2.7.1.17"/>
    </reaction>
</comment>
<keyword evidence="5 7" id="KW-0067">ATP-binding</keyword>
<dbReference type="InterPro" id="IPR043129">
    <property type="entry name" value="ATPase_NBD"/>
</dbReference>
<evidence type="ECO:0000256" key="2">
    <source>
        <dbReference type="ARBA" id="ARBA00022679"/>
    </source>
</evidence>
<keyword evidence="4 7" id="KW-0418">Kinase</keyword>
<keyword evidence="7" id="KW-0859">Xylose metabolism</keyword>
<dbReference type="GO" id="GO:0042732">
    <property type="term" value="P:D-xylose metabolic process"/>
    <property type="evidence" value="ECO:0007669"/>
    <property type="project" value="UniProtKB-KW"/>
</dbReference>
<feature type="domain" description="Carbohydrate kinase FGGY N-terminal" evidence="8">
    <location>
        <begin position="6"/>
        <end position="249"/>
    </location>
</feature>
<dbReference type="AlphaFoldDB" id="A0A7V0N1G5"/>
<dbReference type="PANTHER" id="PTHR43095:SF5">
    <property type="entry name" value="XYLULOSE KINASE"/>
    <property type="match status" value="1"/>
</dbReference>
<accession>A0A7V0N1G5</accession>
<dbReference type="PROSITE" id="PS00933">
    <property type="entry name" value="FGGY_KINASES_1"/>
    <property type="match status" value="1"/>
</dbReference>
<dbReference type="EMBL" id="DRBC01000254">
    <property type="protein sequence ID" value="HDN84941.1"/>
    <property type="molecule type" value="Genomic_DNA"/>
</dbReference>
<reference evidence="9" key="1">
    <citation type="journal article" date="2020" name="mSystems">
        <title>Genome- and Community-Level Interaction Insights into Carbon Utilization and Element Cycling Functions of Hydrothermarchaeota in Hydrothermal Sediment.</title>
        <authorList>
            <person name="Zhou Z."/>
            <person name="Liu Y."/>
            <person name="Xu W."/>
            <person name="Pan J."/>
            <person name="Luo Z.H."/>
            <person name="Li M."/>
        </authorList>
    </citation>
    <scope>NUCLEOTIDE SEQUENCE [LARGE SCALE GENOMIC DNA]</scope>
    <source>
        <strain evidence="9">HyVt-219</strain>
    </source>
</reference>
<dbReference type="InterPro" id="IPR050406">
    <property type="entry name" value="FGGY_Carb_Kinase"/>
</dbReference>
<dbReference type="GO" id="GO:0005524">
    <property type="term" value="F:ATP binding"/>
    <property type="evidence" value="ECO:0007669"/>
    <property type="project" value="UniProtKB-KW"/>
</dbReference>
<dbReference type="Gene3D" id="3.30.420.40">
    <property type="match status" value="2"/>
</dbReference>
<evidence type="ECO:0000256" key="7">
    <source>
        <dbReference type="RuleBase" id="RU364073"/>
    </source>
</evidence>
<dbReference type="PANTHER" id="PTHR43095">
    <property type="entry name" value="SUGAR KINASE"/>
    <property type="match status" value="1"/>
</dbReference>
<comment type="similarity">
    <text evidence="1 7">Belongs to the FGGY kinase family.</text>
</comment>
<dbReference type="EC" id="2.7.1.17" evidence="7"/>
<name>A0A7V0N1G5_UNCAE</name>